<reference evidence="2" key="1">
    <citation type="submission" date="2013-06" db="EMBL/GenBank/DDBJ databases">
        <authorList>
            <person name="Zhao Q."/>
        </authorList>
    </citation>
    <scope>NUCLEOTIDE SEQUENCE</scope>
    <source>
        <strain evidence="2">cv. W1943</strain>
    </source>
</reference>
<dbReference type="Proteomes" id="UP000008022">
    <property type="component" value="Unassembled WGS sequence"/>
</dbReference>
<protein>
    <submittedName>
        <fullName evidence="1">Uncharacterized protein</fullName>
    </submittedName>
</protein>
<organism evidence="1 2">
    <name type="scientific">Oryza rufipogon</name>
    <name type="common">Brownbeard rice</name>
    <name type="synonym">Asian wild rice</name>
    <dbReference type="NCBI Taxonomy" id="4529"/>
    <lineage>
        <taxon>Eukaryota</taxon>
        <taxon>Viridiplantae</taxon>
        <taxon>Streptophyta</taxon>
        <taxon>Embryophyta</taxon>
        <taxon>Tracheophyta</taxon>
        <taxon>Spermatophyta</taxon>
        <taxon>Magnoliopsida</taxon>
        <taxon>Liliopsida</taxon>
        <taxon>Poales</taxon>
        <taxon>Poaceae</taxon>
        <taxon>BOP clade</taxon>
        <taxon>Oryzoideae</taxon>
        <taxon>Oryzeae</taxon>
        <taxon>Oryzinae</taxon>
        <taxon>Oryza</taxon>
    </lineage>
</organism>
<proteinExistence type="predicted"/>
<dbReference type="AlphaFoldDB" id="A0A0E0Q6L7"/>
<reference evidence="1" key="2">
    <citation type="submission" date="2015-06" db="UniProtKB">
        <authorList>
            <consortium name="EnsemblPlants"/>
        </authorList>
    </citation>
    <scope>IDENTIFICATION</scope>
</reference>
<dbReference type="HOGENOM" id="CLU_000680_31_1_1"/>
<dbReference type="Gramene" id="ORUFI07G10140.1">
    <property type="protein sequence ID" value="ORUFI07G10140.1"/>
    <property type="gene ID" value="ORUFI07G10140"/>
</dbReference>
<accession>A0A0E0Q6L7</accession>
<dbReference type="EnsemblPlants" id="ORUFI07G10140.1">
    <property type="protein sequence ID" value="ORUFI07G10140.1"/>
    <property type="gene ID" value="ORUFI07G10140"/>
</dbReference>
<sequence length="93" mass="10318">MIRGWIASVFQLPDESGLDRGDLIVAKGATEFLDALQGSLRYLGSLCGLDDVWKETNARVFHNREKSVGLLFGAIKEEVIIWKEAGVLKGLRE</sequence>
<evidence type="ECO:0000313" key="1">
    <source>
        <dbReference type="EnsemblPlants" id="ORUFI07G10140.1"/>
    </source>
</evidence>
<name>A0A0E0Q6L7_ORYRU</name>
<keyword evidence="2" id="KW-1185">Reference proteome</keyword>
<evidence type="ECO:0000313" key="2">
    <source>
        <dbReference type="Proteomes" id="UP000008022"/>
    </source>
</evidence>